<accession>A0ABS4M6P7</accession>
<reference evidence="1 2" key="1">
    <citation type="submission" date="2021-03" db="EMBL/GenBank/DDBJ databases">
        <title>Genomic Encyclopedia of Type Strains, Phase IV (KMG-IV): sequencing the most valuable type-strain genomes for metagenomic binning, comparative biology and taxonomic classification.</title>
        <authorList>
            <person name="Goeker M."/>
        </authorList>
    </citation>
    <scope>NUCLEOTIDE SEQUENCE [LARGE SCALE GENOMIC DNA]</scope>
    <source>
        <strain evidence="1 2">DSM 40499</strain>
    </source>
</reference>
<gene>
    <name evidence="1" type="ORF">J2Z21_008342</name>
</gene>
<sequence>MLGNGTTPSPCAASTVLITRRRISRDRVPVEMFVSLSSTSRIAATSRASARPVASHRRVVR</sequence>
<dbReference type="RefSeq" id="WP_159400076.1">
    <property type="nucleotide sequence ID" value="NZ_CP016279.1"/>
</dbReference>
<evidence type="ECO:0000313" key="2">
    <source>
        <dbReference type="Proteomes" id="UP001519309"/>
    </source>
</evidence>
<protein>
    <submittedName>
        <fullName evidence="1">Uncharacterized protein</fullName>
    </submittedName>
</protein>
<proteinExistence type="predicted"/>
<keyword evidence="2" id="KW-1185">Reference proteome</keyword>
<evidence type="ECO:0000313" key="1">
    <source>
        <dbReference type="EMBL" id="MBP2055328.1"/>
    </source>
</evidence>
<dbReference type="Proteomes" id="UP001519309">
    <property type="component" value="Unassembled WGS sequence"/>
</dbReference>
<dbReference type="EMBL" id="JAGGLP010000028">
    <property type="protein sequence ID" value="MBP2055328.1"/>
    <property type="molecule type" value="Genomic_DNA"/>
</dbReference>
<name>A0ABS4M6P7_9ACTN</name>
<comment type="caution">
    <text evidence="1">The sequence shown here is derived from an EMBL/GenBank/DDBJ whole genome shotgun (WGS) entry which is preliminary data.</text>
</comment>
<organism evidence="1 2">
    <name type="scientific">Streptomyces griseochromogenes</name>
    <dbReference type="NCBI Taxonomy" id="68214"/>
    <lineage>
        <taxon>Bacteria</taxon>
        <taxon>Bacillati</taxon>
        <taxon>Actinomycetota</taxon>
        <taxon>Actinomycetes</taxon>
        <taxon>Kitasatosporales</taxon>
        <taxon>Streptomycetaceae</taxon>
        <taxon>Streptomyces</taxon>
    </lineage>
</organism>